<sequence length="320" mass="35520">MANHKTSFPSLLVLNLILLVLFMLAIFPYPTLSQTDSTLPFGFLKKLEGCHKGETVKGLREAKQYLKKFGYLNVETRHENDDEFDDVLESAIKTYQLNYNLETNGVLDTPTVKQMMMPRCGVPDIAKDGTTSMKSGMKHQHHVHEKHGSLHIVSHYSFLGTKWPPEKMELVYQFRNLSAANVNLATLESACKRALSSWAAVSKFRFRAQASVRERADIMMGFYRLSHGDGNPFDGPLGVLGHASGPPGGQAHLDADENWSTNPDQSMIDVETMCLHELGHVLGLDHSSDTNAVMFSGIAAGQRKRTPTADDVNGIRALYS</sequence>
<dbReference type="GO" id="GO:0004222">
    <property type="term" value="F:metalloendopeptidase activity"/>
    <property type="evidence" value="ECO:0007669"/>
    <property type="project" value="InterPro"/>
</dbReference>
<dbReference type="InterPro" id="IPR036365">
    <property type="entry name" value="PGBD-like_sf"/>
</dbReference>
<feature type="binding site" evidence="10">
    <location>
        <position position="286"/>
    </location>
    <ligand>
        <name>Zn(2+)</name>
        <dbReference type="ChEBI" id="CHEBI:29105"/>
        <label>2</label>
        <note>catalytic</note>
    </ligand>
</feature>
<dbReference type="CDD" id="cd04278">
    <property type="entry name" value="ZnMc_MMP"/>
    <property type="match status" value="1"/>
</dbReference>
<dbReference type="SUPFAM" id="SSF55486">
    <property type="entry name" value="Metalloproteases ('zincins'), catalytic domain"/>
    <property type="match status" value="1"/>
</dbReference>
<dbReference type="Pfam" id="PF00413">
    <property type="entry name" value="Peptidase_M10"/>
    <property type="match status" value="1"/>
</dbReference>
<comment type="similarity">
    <text evidence="1">Belongs to the peptidase M10A family. Matrix metalloproteinases (MMPs) subfamily.</text>
</comment>
<gene>
    <name evidence="14" type="ORF">MKW94_006091</name>
</gene>
<feature type="binding site" evidence="11">
    <location>
        <position position="235"/>
    </location>
    <ligand>
        <name>Ca(2+)</name>
        <dbReference type="ChEBI" id="CHEBI:29108"/>
        <label>3</label>
    </ligand>
</feature>
<dbReference type="SUPFAM" id="SSF47090">
    <property type="entry name" value="PGBD-like"/>
    <property type="match status" value="1"/>
</dbReference>
<dbReference type="PRINTS" id="PR00138">
    <property type="entry name" value="MATRIXIN"/>
</dbReference>
<evidence type="ECO:0000256" key="11">
    <source>
        <dbReference type="PIRSR" id="PIRSR621190-2"/>
    </source>
</evidence>
<organism evidence="14 15">
    <name type="scientific">Papaver nudicaule</name>
    <name type="common">Iceland poppy</name>
    <dbReference type="NCBI Taxonomy" id="74823"/>
    <lineage>
        <taxon>Eukaryota</taxon>
        <taxon>Viridiplantae</taxon>
        <taxon>Streptophyta</taxon>
        <taxon>Embryophyta</taxon>
        <taxon>Tracheophyta</taxon>
        <taxon>Spermatophyta</taxon>
        <taxon>Magnoliopsida</taxon>
        <taxon>Ranunculales</taxon>
        <taxon>Papaveraceae</taxon>
        <taxon>Papaveroideae</taxon>
        <taxon>Papaver</taxon>
    </lineage>
</organism>
<evidence type="ECO:0000256" key="6">
    <source>
        <dbReference type="ARBA" id="ARBA00022833"/>
    </source>
</evidence>
<feature type="binding site" evidence="11">
    <location>
        <position position="242"/>
    </location>
    <ligand>
        <name>Zn(2+)</name>
        <dbReference type="ChEBI" id="CHEBI:29105"/>
        <label>1</label>
    </ligand>
</feature>
<keyword evidence="5" id="KW-0378">Hydrolase</keyword>
<keyword evidence="8" id="KW-0865">Zymogen</keyword>
<dbReference type="PIRSF" id="PIRSF001191">
    <property type="entry name" value="Peptidase_M10A_matrix"/>
    <property type="match status" value="1"/>
</dbReference>
<dbReference type="PROSITE" id="PS00546">
    <property type="entry name" value="CYSTEINE_SWITCH"/>
    <property type="match status" value="1"/>
</dbReference>
<dbReference type="Proteomes" id="UP001177140">
    <property type="component" value="Unassembled WGS sequence"/>
</dbReference>
<comment type="caution">
    <text evidence="14">The sequence shown here is derived from an EMBL/GenBank/DDBJ whole genome shotgun (WGS) entry which is preliminary data.</text>
</comment>
<dbReference type="GO" id="GO:0030198">
    <property type="term" value="P:extracellular matrix organization"/>
    <property type="evidence" value="ECO:0007669"/>
    <property type="project" value="TreeGrafter"/>
</dbReference>
<feature type="binding site" evidence="11">
    <location>
        <position position="217"/>
    </location>
    <ligand>
        <name>Ca(2+)</name>
        <dbReference type="ChEBI" id="CHEBI:29108"/>
        <label>2</label>
    </ligand>
</feature>
<keyword evidence="4" id="KW-0732">Signal</keyword>
<dbReference type="Pfam" id="PF01471">
    <property type="entry name" value="PG_binding_1"/>
    <property type="match status" value="1"/>
</dbReference>
<dbReference type="InterPro" id="IPR001818">
    <property type="entry name" value="Pept_M10_metallopeptidase"/>
</dbReference>
<reference evidence="14" key="1">
    <citation type="submission" date="2022-03" db="EMBL/GenBank/DDBJ databases">
        <title>A functionally conserved STORR gene fusion in Papaver species that diverged 16.8 million years ago.</title>
        <authorList>
            <person name="Catania T."/>
        </authorList>
    </citation>
    <scope>NUCLEOTIDE SEQUENCE</scope>
    <source>
        <strain evidence="14">S-191538</strain>
    </source>
</reference>
<feature type="binding site" evidence="11">
    <location>
        <position position="229"/>
    </location>
    <ligand>
        <name>Zn(2+)</name>
        <dbReference type="ChEBI" id="CHEBI:29105"/>
        <label>1</label>
    </ligand>
</feature>
<evidence type="ECO:0000256" key="2">
    <source>
        <dbReference type="ARBA" id="ARBA00022670"/>
    </source>
</evidence>
<dbReference type="GO" id="GO:0006508">
    <property type="term" value="P:proteolysis"/>
    <property type="evidence" value="ECO:0007669"/>
    <property type="project" value="UniProtKB-KW"/>
</dbReference>
<name>A0AA41S919_PAPNU</name>
<dbReference type="InterPro" id="IPR002477">
    <property type="entry name" value="Peptidoglycan-bd-like"/>
</dbReference>
<evidence type="ECO:0000256" key="4">
    <source>
        <dbReference type="ARBA" id="ARBA00022729"/>
    </source>
</evidence>
<dbReference type="InterPro" id="IPR021158">
    <property type="entry name" value="Pept_M10A_Zn_BS"/>
</dbReference>
<evidence type="ECO:0000313" key="14">
    <source>
        <dbReference type="EMBL" id="MCL7029633.1"/>
    </source>
</evidence>
<dbReference type="GO" id="GO:0030574">
    <property type="term" value="P:collagen catabolic process"/>
    <property type="evidence" value="ECO:0007669"/>
    <property type="project" value="TreeGrafter"/>
</dbReference>
<dbReference type="EMBL" id="JAJJMA010092297">
    <property type="protein sequence ID" value="MCL7029633.1"/>
    <property type="molecule type" value="Genomic_DNA"/>
</dbReference>
<evidence type="ECO:0000256" key="9">
    <source>
        <dbReference type="PIRSR" id="PIRSR001191-1"/>
    </source>
</evidence>
<evidence type="ECO:0000256" key="3">
    <source>
        <dbReference type="ARBA" id="ARBA00022723"/>
    </source>
</evidence>
<comment type="cofactor">
    <cofactor evidence="11">
        <name>Ca(2+)</name>
        <dbReference type="ChEBI" id="CHEBI:29108"/>
    </cofactor>
    <text evidence="11">Can bind about 5 Ca(2+) ions per subunit.</text>
</comment>
<evidence type="ECO:0000313" key="15">
    <source>
        <dbReference type="Proteomes" id="UP001177140"/>
    </source>
</evidence>
<evidence type="ECO:0000256" key="1">
    <source>
        <dbReference type="ARBA" id="ARBA00009614"/>
    </source>
</evidence>
<feature type="binding site" evidence="10">
    <location>
        <position position="280"/>
    </location>
    <ligand>
        <name>Zn(2+)</name>
        <dbReference type="ChEBI" id="CHEBI:29105"/>
        <label>2</label>
        <note>catalytic</note>
    </ligand>
</feature>
<dbReference type="AlphaFoldDB" id="A0AA41S919"/>
<dbReference type="Gene3D" id="3.40.390.10">
    <property type="entry name" value="Collagenase (Catalytic Domain)"/>
    <property type="match status" value="1"/>
</dbReference>
<dbReference type="PANTHER" id="PTHR10201:SF213">
    <property type="entry name" value="METALLOENDOPROTEINASE 2-MMP-LIKE"/>
    <property type="match status" value="1"/>
</dbReference>
<dbReference type="SMART" id="SM00235">
    <property type="entry name" value="ZnMc"/>
    <property type="match status" value="1"/>
</dbReference>
<feature type="binding site" evidence="11">
    <location>
        <position position="234"/>
    </location>
    <ligand>
        <name>Ca(2+)</name>
        <dbReference type="ChEBI" id="CHEBI:29108"/>
        <label>3</label>
    </ligand>
</feature>
<accession>A0AA41S919</accession>
<feature type="binding site" evidence="11">
    <location>
        <position position="257"/>
    </location>
    <ligand>
        <name>Ca(2+)</name>
        <dbReference type="ChEBI" id="CHEBI:29108"/>
        <label>3</label>
    </ligand>
</feature>
<feature type="transmembrane region" description="Helical" evidence="12">
    <location>
        <begin position="12"/>
        <end position="30"/>
    </location>
</feature>
<evidence type="ECO:0000256" key="7">
    <source>
        <dbReference type="ARBA" id="ARBA00023049"/>
    </source>
</evidence>
<keyword evidence="11" id="KW-0106">Calcium</keyword>
<evidence type="ECO:0000256" key="8">
    <source>
        <dbReference type="ARBA" id="ARBA00023145"/>
    </source>
</evidence>
<dbReference type="InterPro" id="IPR033739">
    <property type="entry name" value="M10A_MMP"/>
</dbReference>
<feature type="binding site" evidence="11">
    <location>
        <position position="254"/>
    </location>
    <ligand>
        <name>Ca(2+)</name>
        <dbReference type="ChEBI" id="CHEBI:29108"/>
        <label>3</label>
    </ligand>
</feature>
<feature type="domain" description="Peptidase metallopeptidase" evidence="13">
    <location>
        <begin position="159"/>
        <end position="320"/>
    </location>
</feature>
<keyword evidence="2" id="KW-0645">Protease</keyword>
<feature type="active site" evidence="9">
    <location>
        <position position="277"/>
    </location>
</feature>
<evidence type="ECO:0000259" key="13">
    <source>
        <dbReference type="SMART" id="SM00235"/>
    </source>
</evidence>
<keyword evidence="7" id="KW-0482">Metalloprotease</keyword>
<feature type="binding site" evidence="11">
    <location>
        <position position="248"/>
    </location>
    <ligand>
        <name>Ca(2+)</name>
        <dbReference type="ChEBI" id="CHEBI:29108"/>
        <label>2</label>
    </ligand>
</feature>
<feature type="binding site" evidence="11">
    <location>
        <position position="294"/>
    </location>
    <ligand>
        <name>Zn(2+)</name>
        <dbReference type="ChEBI" id="CHEBI:29105"/>
        <label>2</label>
        <note>catalytic</note>
    </ligand>
</feature>
<feature type="binding site" evidence="10">
    <location>
        <position position="276"/>
    </location>
    <ligand>
        <name>Zn(2+)</name>
        <dbReference type="ChEBI" id="CHEBI:29105"/>
        <label>2</label>
        <note>catalytic</note>
    </ligand>
</feature>
<keyword evidence="12" id="KW-0812">Transmembrane</keyword>
<feature type="binding site" evidence="11">
    <location>
        <position position="252"/>
    </location>
    <ligand>
        <name>Zn(2+)</name>
        <dbReference type="ChEBI" id="CHEBI:29105"/>
        <label>1</label>
    </ligand>
</feature>
<keyword evidence="12" id="KW-0472">Membrane</keyword>
<feature type="binding site" description="in inhibited form" evidence="11">
    <location>
        <position position="120"/>
    </location>
    <ligand>
        <name>Zn(2+)</name>
        <dbReference type="ChEBI" id="CHEBI:29105"/>
        <label>2</label>
        <note>catalytic</note>
    </ligand>
</feature>
<keyword evidence="3 10" id="KW-0479">Metal-binding</keyword>
<dbReference type="InterPro" id="IPR021190">
    <property type="entry name" value="Pept_M10A"/>
</dbReference>
<feature type="binding site" evidence="11">
    <location>
        <position position="227"/>
    </location>
    <ligand>
        <name>Zn(2+)</name>
        <dbReference type="ChEBI" id="CHEBI:29105"/>
        <label>1</label>
    </ligand>
</feature>
<evidence type="ECO:0000256" key="12">
    <source>
        <dbReference type="SAM" id="Phobius"/>
    </source>
</evidence>
<dbReference type="PANTHER" id="PTHR10201">
    <property type="entry name" value="MATRIX METALLOPROTEINASE"/>
    <property type="match status" value="1"/>
</dbReference>
<dbReference type="InterPro" id="IPR024079">
    <property type="entry name" value="MetalloPept_cat_dom_sf"/>
</dbReference>
<evidence type="ECO:0000256" key="5">
    <source>
        <dbReference type="ARBA" id="ARBA00022801"/>
    </source>
</evidence>
<keyword evidence="12" id="KW-1133">Transmembrane helix</keyword>
<keyword evidence="6 10" id="KW-0862">Zinc</keyword>
<feature type="binding site" evidence="11">
    <location>
        <position position="257"/>
    </location>
    <ligand>
        <name>Ca(2+)</name>
        <dbReference type="ChEBI" id="CHEBI:29108"/>
        <label>1</label>
    </ligand>
</feature>
<comment type="cofactor">
    <cofactor evidence="11">
        <name>Zn(2+)</name>
        <dbReference type="ChEBI" id="CHEBI:29105"/>
    </cofactor>
    <text evidence="11">Binds 2 Zn(2+) ions per subunit.</text>
</comment>
<dbReference type="GO" id="GO:0008270">
    <property type="term" value="F:zinc ion binding"/>
    <property type="evidence" value="ECO:0007669"/>
    <property type="project" value="InterPro"/>
</dbReference>
<dbReference type="GO" id="GO:0031012">
    <property type="term" value="C:extracellular matrix"/>
    <property type="evidence" value="ECO:0007669"/>
    <property type="project" value="InterPro"/>
</dbReference>
<evidence type="ECO:0000256" key="10">
    <source>
        <dbReference type="PIRSR" id="PIRSR001191-2"/>
    </source>
</evidence>
<dbReference type="InterPro" id="IPR006026">
    <property type="entry name" value="Peptidase_Metallo"/>
</dbReference>
<keyword evidence="15" id="KW-1185">Reference proteome</keyword>
<proteinExistence type="inferred from homology"/>
<protein>
    <recommendedName>
        <fullName evidence="13">Peptidase metallopeptidase domain-containing protein</fullName>
    </recommendedName>
</protein>